<dbReference type="PANTHER" id="PTHR43349">
    <property type="entry name" value="PINORESINOL REDUCTASE-RELATED"/>
    <property type="match status" value="1"/>
</dbReference>
<evidence type="ECO:0000313" key="4">
    <source>
        <dbReference type="EMBL" id="KAL1210158.1"/>
    </source>
</evidence>
<dbReference type="PANTHER" id="PTHR43349:SF93">
    <property type="entry name" value="ISOFLAVONE REDUCTASE HOMOLOG P3-RELATED"/>
    <property type="match status" value="1"/>
</dbReference>
<feature type="domain" description="NmrA-like" evidence="3">
    <location>
        <begin position="6"/>
        <end position="308"/>
    </location>
</feature>
<accession>A0ABD1AV41</accession>
<dbReference type="Proteomes" id="UP001558713">
    <property type="component" value="Unassembled WGS sequence"/>
</dbReference>
<reference evidence="4 5" key="1">
    <citation type="submission" date="2024-04" db="EMBL/GenBank/DDBJ databases">
        <title>Genome assembly C_amara_ONT_v2.</title>
        <authorList>
            <person name="Yant L."/>
            <person name="Moore C."/>
            <person name="Slenker M."/>
        </authorList>
    </citation>
    <scope>NUCLEOTIDE SEQUENCE [LARGE SCALE GENOMIC DNA]</scope>
    <source>
        <tissue evidence="4">Leaf</tissue>
    </source>
</reference>
<dbReference type="Pfam" id="PF05368">
    <property type="entry name" value="NmrA"/>
    <property type="match status" value="1"/>
</dbReference>
<dbReference type="Gene3D" id="3.40.50.720">
    <property type="entry name" value="NAD(P)-binding Rossmann-like Domain"/>
    <property type="match status" value="1"/>
</dbReference>
<dbReference type="InterPro" id="IPR045312">
    <property type="entry name" value="PCBER-like"/>
</dbReference>
<dbReference type="EMBL" id="JBANAX010000400">
    <property type="protein sequence ID" value="KAL1210158.1"/>
    <property type="molecule type" value="Genomic_DNA"/>
</dbReference>
<organism evidence="4 5">
    <name type="scientific">Cardamine amara subsp. amara</name>
    <dbReference type="NCBI Taxonomy" id="228776"/>
    <lineage>
        <taxon>Eukaryota</taxon>
        <taxon>Viridiplantae</taxon>
        <taxon>Streptophyta</taxon>
        <taxon>Embryophyta</taxon>
        <taxon>Tracheophyta</taxon>
        <taxon>Spermatophyta</taxon>
        <taxon>Magnoliopsida</taxon>
        <taxon>eudicotyledons</taxon>
        <taxon>Gunneridae</taxon>
        <taxon>Pentapetalae</taxon>
        <taxon>rosids</taxon>
        <taxon>malvids</taxon>
        <taxon>Brassicales</taxon>
        <taxon>Brassicaceae</taxon>
        <taxon>Cardamineae</taxon>
        <taxon>Cardamine</taxon>
    </lineage>
</organism>
<evidence type="ECO:0000256" key="1">
    <source>
        <dbReference type="ARBA" id="ARBA00022857"/>
    </source>
</evidence>
<gene>
    <name evidence="4" type="ORF">V5N11_029580</name>
</gene>
<dbReference type="AlphaFoldDB" id="A0ABD1AV41"/>
<proteinExistence type="predicted"/>
<keyword evidence="1" id="KW-0521">NADP</keyword>
<evidence type="ECO:0000256" key="2">
    <source>
        <dbReference type="ARBA" id="ARBA00023002"/>
    </source>
</evidence>
<dbReference type="InterPro" id="IPR008030">
    <property type="entry name" value="NmrA-like"/>
</dbReference>
<dbReference type="InterPro" id="IPR050608">
    <property type="entry name" value="NmrA-type/Isoflavone_red_sf"/>
</dbReference>
<dbReference type="InterPro" id="IPR036291">
    <property type="entry name" value="NAD(P)-bd_dom_sf"/>
</dbReference>
<keyword evidence="5" id="KW-1185">Reference proteome</keyword>
<dbReference type="GO" id="GO:0016491">
    <property type="term" value="F:oxidoreductase activity"/>
    <property type="evidence" value="ECO:0007669"/>
    <property type="project" value="UniProtKB-KW"/>
</dbReference>
<evidence type="ECO:0000259" key="3">
    <source>
        <dbReference type="Pfam" id="PF05368"/>
    </source>
</evidence>
<evidence type="ECO:0000313" key="5">
    <source>
        <dbReference type="Proteomes" id="UP001558713"/>
    </source>
</evidence>
<sequence>MAMNLSKVLVIGGTGYIGKYIVQGSAKSGHQTFALMREASLSDPVKGKIVQSFKDLGVTILNGDLSDKESLVKAIQHVDVVISTVGNSQILNQINIISAIKESGKHIKRFLPSEFGNDVDRTVAIGPAKTEFELKAEIRRVVEAEGVPYTYVINNCFDGYFLATLAQCESRLTSPPRDKVTIYGDGNTKAILNKEEDIAAYTMRAIDDPRTLNKTFFINPPKNIVSQNETVALWESKIGKTLEKTYVSEEELLKKIPESPHPLDLLFALNHAIFVKGDQTCFTIDPSSGVEASQLFPDVKYTSVDEYLSQFV</sequence>
<keyword evidence="2" id="KW-0560">Oxidoreductase</keyword>
<dbReference type="SUPFAM" id="SSF51735">
    <property type="entry name" value="NAD(P)-binding Rossmann-fold domains"/>
    <property type="match status" value="1"/>
</dbReference>
<dbReference type="CDD" id="cd05259">
    <property type="entry name" value="PCBER_SDR_a"/>
    <property type="match status" value="1"/>
</dbReference>
<protein>
    <submittedName>
        <fullName evidence="4">Isoflavone reductase-like protein</fullName>
    </submittedName>
</protein>
<name>A0ABD1AV41_CARAN</name>
<dbReference type="Gene3D" id="3.90.25.10">
    <property type="entry name" value="UDP-galactose 4-epimerase, domain 1"/>
    <property type="match status" value="1"/>
</dbReference>
<comment type="caution">
    <text evidence="4">The sequence shown here is derived from an EMBL/GenBank/DDBJ whole genome shotgun (WGS) entry which is preliminary data.</text>
</comment>